<proteinExistence type="predicted"/>
<feature type="region of interest" description="Disordered" evidence="1">
    <location>
        <begin position="178"/>
        <end position="199"/>
    </location>
</feature>
<evidence type="ECO:0000313" key="3">
    <source>
        <dbReference type="Proteomes" id="UP000054477"/>
    </source>
</evidence>
<feature type="compositionally biased region" description="Acidic residues" evidence="1">
    <location>
        <begin position="190"/>
        <end position="199"/>
    </location>
</feature>
<gene>
    <name evidence="2" type="ORF">K443DRAFT_116135</name>
</gene>
<dbReference type="AlphaFoldDB" id="A0A0C9WH86"/>
<evidence type="ECO:0000256" key="1">
    <source>
        <dbReference type="SAM" id="MobiDB-lite"/>
    </source>
</evidence>
<organism evidence="2 3">
    <name type="scientific">Laccaria amethystina LaAM-08-1</name>
    <dbReference type="NCBI Taxonomy" id="1095629"/>
    <lineage>
        <taxon>Eukaryota</taxon>
        <taxon>Fungi</taxon>
        <taxon>Dikarya</taxon>
        <taxon>Basidiomycota</taxon>
        <taxon>Agaricomycotina</taxon>
        <taxon>Agaricomycetes</taxon>
        <taxon>Agaricomycetidae</taxon>
        <taxon>Agaricales</taxon>
        <taxon>Agaricineae</taxon>
        <taxon>Hydnangiaceae</taxon>
        <taxon>Laccaria</taxon>
    </lineage>
</organism>
<protein>
    <submittedName>
        <fullName evidence="2">Uncharacterized protein</fullName>
    </submittedName>
</protein>
<name>A0A0C9WH86_9AGAR</name>
<accession>A0A0C9WH86</accession>
<dbReference type="Proteomes" id="UP000054477">
    <property type="component" value="Unassembled WGS sequence"/>
</dbReference>
<reference evidence="3" key="2">
    <citation type="submission" date="2015-01" db="EMBL/GenBank/DDBJ databases">
        <title>Evolutionary Origins and Diversification of the Mycorrhizal Mutualists.</title>
        <authorList>
            <consortium name="DOE Joint Genome Institute"/>
            <consortium name="Mycorrhizal Genomics Consortium"/>
            <person name="Kohler A."/>
            <person name="Kuo A."/>
            <person name="Nagy L.G."/>
            <person name="Floudas D."/>
            <person name="Copeland A."/>
            <person name="Barry K.W."/>
            <person name="Cichocki N."/>
            <person name="Veneault-Fourrey C."/>
            <person name="LaButti K."/>
            <person name="Lindquist E.A."/>
            <person name="Lipzen A."/>
            <person name="Lundell T."/>
            <person name="Morin E."/>
            <person name="Murat C."/>
            <person name="Riley R."/>
            <person name="Ohm R."/>
            <person name="Sun H."/>
            <person name="Tunlid A."/>
            <person name="Henrissat B."/>
            <person name="Grigoriev I.V."/>
            <person name="Hibbett D.S."/>
            <person name="Martin F."/>
        </authorList>
    </citation>
    <scope>NUCLEOTIDE SEQUENCE [LARGE SCALE GENOMIC DNA]</scope>
    <source>
        <strain evidence="3">LaAM-08-1</strain>
    </source>
</reference>
<sequence>MLQRPEERNAWQPGLRRTVQPHDDDEDVIVPRHNYFGAARFYCVETITAPCGVVIAWVKFDRAESPTNILNCWDRWKKTTRFIVDAYHYINHRTLDYLCRKWCNPGPLDGSAPNLVKVAFDKNGRQYLQRAFNTQACEQLNSWLGGFESILKQMKTGNFDWFLHTMLFYHTQHVIQKQGQQEEPHQISEINDDEDDDSGEAVIERHWNVEDDD</sequence>
<keyword evidence="3" id="KW-1185">Reference proteome</keyword>
<dbReference type="OrthoDB" id="2527272at2759"/>
<reference evidence="2 3" key="1">
    <citation type="submission" date="2014-04" db="EMBL/GenBank/DDBJ databases">
        <authorList>
            <consortium name="DOE Joint Genome Institute"/>
            <person name="Kuo A."/>
            <person name="Kohler A."/>
            <person name="Nagy L.G."/>
            <person name="Floudas D."/>
            <person name="Copeland A."/>
            <person name="Barry K.W."/>
            <person name="Cichocki N."/>
            <person name="Veneault-Fourrey C."/>
            <person name="LaButti K."/>
            <person name="Lindquist E.A."/>
            <person name="Lipzen A."/>
            <person name="Lundell T."/>
            <person name="Morin E."/>
            <person name="Murat C."/>
            <person name="Sun H."/>
            <person name="Tunlid A."/>
            <person name="Henrissat B."/>
            <person name="Grigoriev I.V."/>
            <person name="Hibbett D.S."/>
            <person name="Martin F."/>
            <person name="Nordberg H.P."/>
            <person name="Cantor M.N."/>
            <person name="Hua S.X."/>
        </authorList>
    </citation>
    <scope>NUCLEOTIDE SEQUENCE [LARGE SCALE GENOMIC DNA]</scope>
    <source>
        <strain evidence="2 3">LaAM-08-1</strain>
    </source>
</reference>
<dbReference type="HOGENOM" id="CLU_004966_2_0_1"/>
<dbReference type="EMBL" id="KN839116">
    <property type="protein sequence ID" value="KIJ90759.1"/>
    <property type="molecule type" value="Genomic_DNA"/>
</dbReference>
<evidence type="ECO:0000313" key="2">
    <source>
        <dbReference type="EMBL" id="KIJ90759.1"/>
    </source>
</evidence>